<feature type="transmembrane region" description="Helical" evidence="1">
    <location>
        <begin position="419"/>
        <end position="443"/>
    </location>
</feature>
<dbReference type="Proteomes" id="UP000716906">
    <property type="component" value="Unassembled WGS sequence"/>
</dbReference>
<feature type="transmembrane region" description="Helical" evidence="1">
    <location>
        <begin position="31"/>
        <end position="49"/>
    </location>
</feature>
<feature type="transmembrane region" description="Helical" evidence="1">
    <location>
        <begin position="378"/>
        <end position="399"/>
    </location>
</feature>
<dbReference type="PANTHER" id="PTHR30354">
    <property type="entry name" value="GNT FAMILY GLUCONATE TRANSPORTER"/>
    <property type="match status" value="1"/>
</dbReference>
<feature type="transmembrane region" description="Helical" evidence="1">
    <location>
        <begin position="337"/>
        <end position="357"/>
    </location>
</feature>
<feature type="transmembrane region" description="Helical" evidence="1">
    <location>
        <begin position="61"/>
        <end position="81"/>
    </location>
</feature>
<evidence type="ECO:0000256" key="1">
    <source>
        <dbReference type="SAM" id="Phobius"/>
    </source>
</evidence>
<feature type="transmembrane region" description="Helical" evidence="1">
    <location>
        <begin position="101"/>
        <end position="129"/>
    </location>
</feature>
<proteinExistence type="predicted"/>
<reference evidence="2 3" key="1">
    <citation type="journal article" date="2021" name="Sci. Rep.">
        <title>The distribution of antibiotic resistance genes in chicken gut microbiota commensals.</title>
        <authorList>
            <person name="Juricova H."/>
            <person name="Matiasovicova J."/>
            <person name="Kubasova T."/>
            <person name="Cejkova D."/>
            <person name="Rychlik I."/>
        </authorList>
    </citation>
    <scope>NUCLEOTIDE SEQUENCE [LARGE SCALE GENOMIC DNA]</scope>
    <source>
        <strain evidence="2 3">An773</strain>
    </source>
</reference>
<evidence type="ECO:0000313" key="2">
    <source>
        <dbReference type="EMBL" id="MBM6737218.1"/>
    </source>
</evidence>
<feature type="transmembrane region" description="Helical" evidence="1">
    <location>
        <begin position="232"/>
        <end position="255"/>
    </location>
</feature>
<feature type="transmembrane region" description="Helical" evidence="1">
    <location>
        <begin position="261"/>
        <end position="282"/>
    </location>
</feature>
<dbReference type="PANTHER" id="PTHR30354:SF11">
    <property type="entry name" value="PERMEASE"/>
    <property type="match status" value="1"/>
</dbReference>
<name>A0ABS2E6G4_9FIRM</name>
<accession>A0ABS2E6G4</accession>
<comment type="caution">
    <text evidence="2">The sequence shown here is derived from an EMBL/GenBank/DDBJ whole genome shotgun (WGS) entry which is preliminary data.</text>
</comment>
<dbReference type="InterPro" id="IPR003474">
    <property type="entry name" value="Glcn_transporter"/>
</dbReference>
<feature type="transmembrane region" description="Helical" evidence="1">
    <location>
        <begin position="171"/>
        <end position="199"/>
    </location>
</feature>
<dbReference type="Pfam" id="PF02447">
    <property type="entry name" value="GntP_permease"/>
    <property type="match status" value="1"/>
</dbReference>
<protein>
    <submittedName>
        <fullName evidence="2">GntP family permease</fullName>
    </submittedName>
</protein>
<sequence>MSSMTQVTIWLVVSIIVILISIMKLKLSPVIGLIFGSLVMGFGCGLGLVETITTIGTGFGDLLASIGLPIGLGVILGKLLEENGGARVIAETLVGKAGEKYALYALGFAAFLLAIPVFFDITFIILVPLAIEVSKTLKKPLPYAIGAVTIGAAGAHTLVPPTPNPLAAASIFGFDLGIMIGVGALVCLFAYLLGTFIYFKLLDKGFWNKQTDETGILELGEPSPIPEGAPSFGMALIPLLLPVVCILLSTVGSAMGIESPVLSFVSDKTIAMLLGTLAAYLISIKSIGKRLEDVANKAVADSGIVLLITGAGGSFGAVISATGFADIIAESFGNIGSSPLVLVLFAFGIAVVFRVALGSGTVASITTMNIMAGFAGMTTLHPVFIALACLAGGISIGHVNDSGFWVVTNMSGYTVKGGLKSYTLAGAFIAVFTMIVCIIAALISSI</sequence>
<feature type="transmembrane region" description="Helical" evidence="1">
    <location>
        <begin position="303"/>
        <end position="325"/>
    </location>
</feature>
<keyword evidence="1" id="KW-0812">Transmembrane</keyword>
<dbReference type="EMBL" id="JACLYY010000003">
    <property type="protein sequence ID" value="MBM6737218.1"/>
    <property type="molecule type" value="Genomic_DNA"/>
</dbReference>
<keyword evidence="3" id="KW-1185">Reference proteome</keyword>
<evidence type="ECO:0000313" key="3">
    <source>
        <dbReference type="Proteomes" id="UP000716906"/>
    </source>
</evidence>
<organism evidence="2 3">
    <name type="scientific">Faecalicatena fissicatena</name>
    <dbReference type="NCBI Taxonomy" id="290055"/>
    <lineage>
        <taxon>Bacteria</taxon>
        <taxon>Bacillati</taxon>
        <taxon>Bacillota</taxon>
        <taxon>Clostridia</taxon>
        <taxon>Lachnospirales</taxon>
        <taxon>Lachnospiraceae</taxon>
        <taxon>Faecalicatena</taxon>
    </lineage>
</organism>
<feature type="transmembrane region" description="Helical" evidence="1">
    <location>
        <begin position="7"/>
        <end position="25"/>
    </location>
</feature>
<feature type="transmembrane region" description="Helical" evidence="1">
    <location>
        <begin position="141"/>
        <end position="159"/>
    </location>
</feature>
<gene>
    <name evidence="2" type="ORF">H7U36_03735</name>
</gene>
<keyword evidence="1" id="KW-1133">Transmembrane helix</keyword>
<keyword evidence="1" id="KW-0472">Membrane</keyword>